<dbReference type="AlphaFoldDB" id="A0A2I5HFA7"/>
<protein>
    <recommendedName>
        <fullName evidence="4">Transmembrane protein</fullName>
    </recommendedName>
</protein>
<reference evidence="2 3" key="1">
    <citation type="submission" date="2017-09" db="EMBL/GenBank/DDBJ databases">
        <title>Complete genome of Salmonella enterica subsp. diarizonae isolated from stool of a patient with bacterial enteropathy.</title>
        <authorList>
            <person name="Zhou J."/>
            <person name="Chen Q."/>
            <person name="Guo L."/>
            <person name="Fan J."/>
        </authorList>
    </citation>
    <scope>NUCLEOTIDE SEQUENCE [LARGE SCALE GENOMIC DNA]</scope>
    <source>
        <strain evidence="2 3">HZS154</strain>
    </source>
</reference>
<evidence type="ECO:0000313" key="2">
    <source>
        <dbReference type="EMBL" id="ATW54237.1"/>
    </source>
</evidence>
<evidence type="ECO:0008006" key="4">
    <source>
        <dbReference type="Google" id="ProtNLM"/>
    </source>
</evidence>
<name>A0A2I5HFA7_SALDZ</name>
<sequence>MKNYSYPYLLCMTTVGLGIIFLLHWWRVDIYRVTFLYQRVSDYYILGSMGVAFFLSLYLVSKGIVKPGGWKKLSAYLKVYAGACVLTGFFLIVVITTLAYFLPGITSSYVASYKYAPGSSKSCSGADVDDPDLKTNIKICYPAGNYRDDNIIYVEKRSNILGAVVTFAMTSRQGSD</sequence>
<evidence type="ECO:0000256" key="1">
    <source>
        <dbReference type="SAM" id="Phobius"/>
    </source>
</evidence>
<feature type="transmembrane region" description="Helical" evidence="1">
    <location>
        <begin position="40"/>
        <end position="60"/>
    </location>
</feature>
<feature type="transmembrane region" description="Helical" evidence="1">
    <location>
        <begin position="80"/>
        <end position="102"/>
    </location>
</feature>
<dbReference type="Proteomes" id="UP000230639">
    <property type="component" value="Chromosome"/>
</dbReference>
<proteinExistence type="predicted"/>
<organism evidence="2 3">
    <name type="scientific">Salmonella diarizonae</name>
    <dbReference type="NCBI Taxonomy" id="59204"/>
    <lineage>
        <taxon>Bacteria</taxon>
        <taxon>Pseudomonadati</taxon>
        <taxon>Pseudomonadota</taxon>
        <taxon>Gammaproteobacteria</taxon>
        <taxon>Enterobacterales</taxon>
        <taxon>Enterobacteriaceae</taxon>
        <taxon>Salmonella</taxon>
    </lineage>
</organism>
<gene>
    <name evidence="2" type="ORF">CNQ75_06675</name>
</gene>
<dbReference type="EMBL" id="CP023345">
    <property type="protein sequence ID" value="ATW54237.1"/>
    <property type="molecule type" value="Genomic_DNA"/>
</dbReference>
<evidence type="ECO:0000313" key="3">
    <source>
        <dbReference type="Proteomes" id="UP000230639"/>
    </source>
</evidence>
<keyword evidence="1" id="KW-0812">Transmembrane</keyword>
<keyword evidence="1" id="KW-1133">Transmembrane helix</keyword>
<accession>A0A2I5HFA7</accession>
<keyword evidence="1" id="KW-0472">Membrane</keyword>
<feature type="transmembrane region" description="Helical" evidence="1">
    <location>
        <begin position="6"/>
        <end position="28"/>
    </location>
</feature>
<dbReference type="RefSeq" id="WP_100212347.1">
    <property type="nucleotide sequence ID" value="NZ_CP023345.1"/>
</dbReference>